<proteinExistence type="predicted"/>
<organism evidence="1 2">
    <name type="scientific">Linum trigynum</name>
    <dbReference type="NCBI Taxonomy" id="586398"/>
    <lineage>
        <taxon>Eukaryota</taxon>
        <taxon>Viridiplantae</taxon>
        <taxon>Streptophyta</taxon>
        <taxon>Embryophyta</taxon>
        <taxon>Tracheophyta</taxon>
        <taxon>Spermatophyta</taxon>
        <taxon>Magnoliopsida</taxon>
        <taxon>eudicotyledons</taxon>
        <taxon>Gunneridae</taxon>
        <taxon>Pentapetalae</taxon>
        <taxon>rosids</taxon>
        <taxon>fabids</taxon>
        <taxon>Malpighiales</taxon>
        <taxon>Linaceae</taxon>
        <taxon>Linum</taxon>
    </lineage>
</organism>
<reference evidence="1 2" key="1">
    <citation type="submission" date="2024-04" db="EMBL/GenBank/DDBJ databases">
        <authorList>
            <person name="Fracassetti M."/>
        </authorList>
    </citation>
    <scope>NUCLEOTIDE SEQUENCE [LARGE SCALE GENOMIC DNA]</scope>
</reference>
<gene>
    <name evidence="1" type="ORF">LTRI10_LOCUS28801</name>
</gene>
<dbReference type="Proteomes" id="UP001497516">
    <property type="component" value="Chromosome 5"/>
</dbReference>
<dbReference type="AlphaFoldDB" id="A0AAV2EPJ6"/>
<dbReference type="EMBL" id="OZ034818">
    <property type="protein sequence ID" value="CAL1387844.1"/>
    <property type="molecule type" value="Genomic_DNA"/>
</dbReference>
<evidence type="ECO:0000313" key="2">
    <source>
        <dbReference type="Proteomes" id="UP001497516"/>
    </source>
</evidence>
<keyword evidence="2" id="KW-1185">Reference proteome</keyword>
<accession>A0AAV2EPJ6</accession>
<protein>
    <submittedName>
        <fullName evidence="1">Uncharacterized protein</fullName>
    </submittedName>
</protein>
<sequence length="198" mass="21297">MPSPLVRFLAPGLVIVPGPRHQGPPLPRLPAAGLHHSSGSWRLGPLSFLDPGSRAPPDRVPSLLVRFPAPEPVIVPGPRLPGSALLPAPKPTIALLSFLDPLHVLLSAHVSCLYSISLHMTKVFPLGRNMVDMCTTTWRAQIDLEEICPVPCTSFISGADTCPPVVPPGSYYITSSCSPVKVRERDRGKYPESAHCNQ</sequence>
<name>A0AAV2EPJ6_9ROSI</name>
<evidence type="ECO:0000313" key="1">
    <source>
        <dbReference type="EMBL" id="CAL1387844.1"/>
    </source>
</evidence>